<evidence type="ECO:0000313" key="3">
    <source>
        <dbReference type="EMBL" id="DAD54496.1"/>
    </source>
</evidence>
<dbReference type="InterPro" id="IPR014043">
    <property type="entry name" value="Acyl_transferase_dom"/>
</dbReference>
<sequence length="304" mass="33096">MARPLYERNPVFRKWMDLLDDVASELAGESILATLYHRNHARTQPFDRTLLSHPAIYMTEYSLARTLIAAGVEPDATLGASLGTFAAAAVAGCIDARDALAAVIRHAQALEASCAPGTMIAIFAEASVFDDAKLGRHAELAALNFDGHFVVAATLAGAVEVEQILRKRQLTFQRLPVEFAYHSRHVRAAELPLKVALDKMEVREGNMPVVCCASAELAKPMSHAHFVAAVREPIYFGKAIERMELSGHHDYIDVGPSGTLATFVKYAIPSATSRTHTILTIQGNDLERLAHVISRFTAHNAFVA</sequence>
<organism evidence="3">
    <name type="scientific">Xanthomonas cannabis pv. cannabis</name>
    <dbReference type="NCBI Taxonomy" id="1885894"/>
    <lineage>
        <taxon>Bacteria</taxon>
        <taxon>Pseudomonadati</taxon>
        <taxon>Pseudomonadota</taxon>
        <taxon>Gammaproteobacteria</taxon>
        <taxon>Lysobacterales</taxon>
        <taxon>Lysobacteraceae</taxon>
        <taxon>Xanthomonas</taxon>
    </lineage>
</organism>
<dbReference type="AlphaFoldDB" id="A0A823A7R7"/>
<accession>A0A823A7R7</accession>
<dbReference type="Pfam" id="PF00698">
    <property type="entry name" value="Acyl_transf_1"/>
    <property type="match status" value="1"/>
</dbReference>
<dbReference type="InterPro" id="IPR001227">
    <property type="entry name" value="Ac_transferase_dom_sf"/>
</dbReference>
<evidence type="ECO:0000259" key="2">
    <source>
        <dbReference type="SMART" id="SM00827"/>
    </source>
</evidence>
<name>A0A823A7R7_9XANT</name>
<dbReference type="EMBL" id="BK010647">
    <property type="protein sequence ID" value="DAD54496.1"/>
    <property type="molecule type" value="Genomic_DNA"/>
</dbReference>
<evidence type="ECO:0000256" key="1">
    <source>
        <dbReference type="ARBA" id="ARBA00022679"/>
    </source>
</evidence>
<dbReference type="Gene3D" id="3.40.366.10">
    <property type="entry name" value="Malonyl-Coenzyme A Acyl Carrier Protein, domain 2"/>
    <property type="match status" value="1"/>
</dbReference>
<feature type="domain" description="Malonyl-CoA:ACP transacylase (MAT)" evidence="2">
    <location>
        <begin position="1"/>
        <end position="285"/>
    </location>
</feature>
<dbReference type="InterPro" id="IPR050444">
    <property type="entry name" value="Polyketide_Synthase"/>
</dbReference>
<reference evidence="3" key="1">
    <citation type="journal article" name="Nat. Commun.">
        <title>Evolution of combinatorial diversity in trans-acyltransferase polyketide synthase assembly lines across bacteria.</title>
        <authorList>
            <person name="Helfrich E.J.N."/>
            <person name="Ueoka R."/>
            <person name="Chevrette M.G."/>
            <person name="Hemmerling F."/>
            <person name="Lu X."/>
            <person name="Leopold-Messer S."/>
            <person name="Minas H.A."/>
            <person name="Burch A.Y."/>
            <person name="Lindow S.E."/>
            <person name="Piel J."/>
            <person name="Medema M.H."/>
        </authorList>
    </citation>
    <scope>NUCLEOTIDE SEQUENCE</scope>
    <source>
        <strain evidence="3">NCPPB 3753</strain>
    </source>
</reference>
<dbReference type="SMART" id="SM00827">
    <property type="entry name" value="PKS_AT"/>
    <property type="match status" value="1"/>
</dbReference>
<keyword evidence="1 3" id="KW-0808">Transferase</keyword>
<dbReference type="PANTHER" id="PTHR45681:SF6">
    <property type="entry name" value="POLYKETIDE SYNTHASE 37"/>
    <property type="match status" value="1"/>
</dbReference>
<dbReference type="InterPro" id="IPR016035">
    <property type="entry name" value="Acyl_Trfase/lysoPLipase"/>
</dbReference>
<protein>
    <submittedName>
        <fullName evidence="3">[acyl-carrier-protein] S-malonyltransferase</fullName>
    </submittedName>
</protein>
<gene>
    <name evidence="3" type="primary">sxcO</name>
</gene>
<dbReference type="PANTHER" id="PTHR45681">
    <property type="entry name" value="POLYKETIDE SYNTHASE 44-RELATED"/>
    <property type="match status" value="1"/>
</dbReference>
<proteinExistence type="predicted"/>
<dbReference type="SUPFAM" id="SSF52151">
    <property type="entry name" value="FabD/lysophospholipase-like"/>
    <property type="match status" value="1"/>
</dbReference>
<dbReference type="GO" id="GO:0016740">
    <property type="term" value="F:transferase activity"/>
    <property type="evidence" value="ECO:0007669"/>
    <property type="project" value="UniProtKB-KW"/>
</dbReference>